<dbReference type="InterPro" id="IPR011033">
    <property type="entry name" value="PRC_barrel-like_sf"/>
</dbReference>
<dbReference type="SUPFAM" id="SSF50346">
    <property type="entry name" value="PRC-barrel domain"/>
    <property type="match status" value="1"/>
</dbReference>
<reference evidence="2 3" key="1">
    <citation type="submission" date="2019-12" db="EMBL/GenBank/DDBJ databases">
        <title>Draft genome sequences Bradyrhizobium cajani AMBPC1010, Bradyrhizobium pachyrhizi AMBPC1040 and Bradyrhizobium yuanmingense ALSPC3051, three plant growth promoting strains isolated from nodules of Cajanus cajan L. in Dominican Republic.</title>
        <authorList>
            <person name="Flores-Felix J.D."/>
            <person name="Araujo J."/>
            <person name="Diaz-Alcantara C."/>
            <person name="Gonzalez-Andres F."/>
            <person name="Velazquez E."/>
        </authorList>
    </citation>
    <scope>NUCLEOTIDE SEQUENCE [LARGE SCALE GENOMIC DNA]</scope>
    <source>
        <strain evidence="2 3">1040</strain>
    </source>
</reference>
<dbReference type="AlphaFoldDB" id="A0A844SHA6"/>
<dbReference type="Proteomes" id="UP000436468">
    <property type="component" value="Unassembled WGS sequence"/>
</dbReference>
<protein>
    <submittedName>
        <fullName evidence="2">PRC-barrel domain containing protein</fullName>
    </submittedName>
</protein>
<gene>
    <name evidence="2" type="ORF">GPL21_07530</name>
</gene>
<keyword evidence="3" id="KW-1185">Reference proteome</keyword>
<accession>A0A844SHA6</accession>
<dbReference type="Pfam" id="PF05239">
    <property type="entry name" value="PRC"/>
    <property type="match status" value="1"/>
</dbReference>
<proteinExistence type="predicted"/>
<evidence type="ECO:0000313" key="2">
    <source>
        <dbReference type="EMBL" id="MVT64956.1"/>
    </source>
</evidence>
<dbReference type="InterPro" id="IPR027275">
    <property type="entry name" value="PRC-brl_dom"/>
</dbReference>
<dbReference type="Gene3D" id="2.30.30.240">
    <property type="entry name" value="PRC-barrel domain"/>
    <property type="match status" value="1"/>
</dbReference>
<dbReference type="EMBL" id="WQNF01000004">
    <property type="protein sequence ID" value="MVT64956.1"/>
    <property type="molecule type" value="Genomic_DNA"/>
</dbReference>
<feature type="domain" description="PRC-barrel" evidence="1">
    <location>
        <begin position="86"/>
        <end position="150"/>
    </location>
</feature>
<evidence type="ECO:0000259" key="1">
    <source>
        <dbReference type="Pfam" id="PF05239"/>
    </source>
</evidence>
<evidence type="ECO:0000313" key="3">
    <source>
        <dbReference type="Proteomes" id="UP000436468"/>
    </source>
</evidence>
<name>A0A844SHA6_9BRAD</name>
<organism evidence="2 3">
    <name type="scientific">Bradyrhizobium pachyrhizi</name>
    <dbReference type="NCBI Taxonomy" id="280333"/>
    <lineage>
        <taxon>Bacteria</taxon>
        <taxon>Pseudomonadati</taxon>
        <taxon>Pseudomonadota</taxon>
        <taxon>Alphaproteobacteria</taxon>
        <taxon>Hyphomicrobiales</taxon>
        <taxon>Nitrobacteraceae</taxon>
        <taxon>Bradyrhizobium</taxon>
    </lineage>
</organism>
<sequence>MSQQTFIVRPSALRLNGHVAAGEFHELTRRKSTREVSLKHIYVALVAATAIASPGIATAQTAGGEVLGVSASVLASVVKGWSAKKSVLGKEVHNDASPSEKVGMIEDIIVTPDDAVSYLIIDVKEYLGLSNYNVAIPIKQIKWDNNKFVLPKATKDSLRALPPFEYAK</sequence>
<comment type="caution">
    <text evidence="2">The sequence shown here is derived from an EMBL/GenBank/DDBJ whole genome shotgun (WGS) entry which is preliminary data.</text>
</comment>